<sequence length="109" mass="11813">MKWAYHGDDFQHSLGCVKPSCPAGKDRCERKTGRCWRAARRWPGQGDEQHSNPNISVGLNYAPWVSGGMMCRDRQVAAARGDMVIPDVAVARSDMLIQVAAARGDGAGA</sequence>
<dbReference type="STRING" id="4537.A0A0E0M6Z3"/>
<evidence type="ECO:0000313" key="1">
    <source>
        <dbReference type="EnsemblPlants" id="OPUNC10G06640.2"/>
    </source>
</evidence>
<organism evidence="1">
    <name type="scientific">Oryza punctata</name>
    <name type="common">Red rice</name>
    <dbReference type="NCBI Taxonomy" id="4537"/>
    <lineage>
        <taxon>Eukaryota</taxon>
        <taxon>Viridiplantae</taxon>
        <taxon>Streptophyta</taxon>
        <taxon>Embryophyta</taxon>
        <taxon>Tracheophyta</taxon>
        <taxon>Spermatophyta</taxon>
        <taxon>Magnoliopsida</taxon>
        <taxon>Liliopsida</taxon>
        <taxon>Poales</taxon>
        <taxon>Poaceae</taxon>
        <taxon>BOP clade</taxon>
        <taxon>Oryzoideae</taxon>
        <taxon>Oryzeae</taxon>
        <taxon>Oryzinae</taxon>
        <taxon>Oryza</taxon>
    </lineage>
</organism>
<proteinExistence type="predicted"/>
<dbReference type="EnsemblPlants" id="OPUNC10G06640.2">
    <property type="protein sequence ID" value="OPUNC10G06640.2"/>
    <property type="gene ID" value="OPUNC10G06640"/>
</dbReference>
<dbReference type="AlphaFoldDB" id="A0A0E0M6Z3"/>
<evidence type="ECO:0000313" key="2">
    <source>
        <dbReference type="Proteomes" id="UP000026962"/>
    </source>
</evidence>
<dbReference type="HOGENOM" id="CLU_2188221_0_0_1"/>
<dbReference type="Proteomes" id="UP000026962">
    <property type="component" value="Chromosome 10"/>
</dbReference>
<accession>A0A0E0M6Z3</accession>
<protein>
    <submittedName>
        <fullName evidence="1">Uncharacterized protein</fullName>
    </submittedName>
</protein>
<reference evidence="1" key="2">
    <citation type="submission" date="2018-05" db="EMBL/GenBank/DDBJ databases">
        <title>OpunRS2 (Oryza punctata Reference Sequence Version 2).</title>
        <authorList>
            <person name="Zhang J."/>
            <person name="Kudrna D."/>
            <person name="Lee S."/>
            <person name="Talag J."/>
            <person name="Welchert J."/>
            <person name="Wing R.A."/>
        </authorList>
    </citation>
    <scope>NUCLEOTIDE SEQUENCE [LARGE SCALE GENOMIC DNA]</scope>
</reference>
<keyword evidence="2" id="KW-1185">Reference proteome</keyword>
<name>A0A0E0M6Z3_ORYPU</name>
<dbReference type="Gramene" id="OPUNC10G06640.2">
    <property type="protein sequence ID" value="OPUNC10G06640.2"/>
    <property type="gene ID" value="OPUNC10G06640"/>
</dbReference>
<reference evidence="1" key="1">
    <citation type="submission" date="2015-04" db="UniProtKB">
        <authorList>
            <consortium name="EnsemblPlants"/>
        </authorList>
    </citation>
    <scope>IDENTIFICATION</scope>
</reference>